<proteinExistence type="predicted"/>
<name>A0ACC2SV62_9FUNG</name>
<organism evidence="1 2">
    <name type="scientific">Entomophthora muscae</name>
    <dbReference type="NCBI Taxonomy" id="34485"/>
    <lineage>
        <taxon>Eukaryota</taxon>
        <taxon>Fungi</taxon>
        <taxon>Fungi incertae sedis</taxon>
        <taxon>Zoopagomycota</taxon>
        <taxon>Entomophthoromycotina</taxon>
        <taxon>Entomophthoromycetes</taxon>
        <taxon>Entomophthorales</taxon>
        <taxon>Entomophthoraceae</taxon>
        <taxon>Entomophthora</taxon>
    </lineage>
</organism>
<accession>A0ACC2SV62</accession>
<comment type="caution">
    <text evidence="1">The sequence shown here is derived from an EMBL/GenBank/DDBJ whole genome shotgun (WGS) entry which is preliminary data.</text>
</comment>
<protein>
    <submittedName>
        <fullName evidence="1">Uncharacterized protein</fullName>
    </submittedName>
</protein>
<evidence type="ECO:0000313" key="2">
    <source>
        <dbReference type="Proteomes" id="UP001165960"/>
    </source>
</evidence>
<keyword evidence="2" id="KW-1185">Reference proteome</keyword>
<evidence type="ECO:0000313" key="1">
    <source>
        <dbReference type="EMBL" id="KAJ9066165.1"/>
    </source>
</evidence>
<sequence length="920" mass="102984">MDFFSRLKNRISLTRVVPNPKETPALDKFHSCWTYCHGTYFTKDQISSRKVHVQLTEIPSHLKTMVDLLVQEEIKQDNDHTGACMEYLLKHNVLGVLVNVSEADFPLGIRGEAIRTISTLVNLLDAKFLIHASVHISTLKLLRLCISEGQPGEKHNFYVEELIDLLYTLCSKIHASPQLLTIFFYDRRWLTTPHKPQKVSPKIPHSESGGLGRHELQINNKMFNPDGEEESASKATVLHDHPDYECLLFSYLLKFIHRDGKSGDYARTGLLFLIEIASGSFKDYILGHSDLCQILAAGLGALYSQLPRKLLIRAETLPGTVVQQLDAEEDVAECEMASSPAFQVLMDGFLKTLEFCQDVLQRCPSRAICVALLSDIRSIFLETILYPSMLESSDNDGSAVAVLSYIDTTLQTLQDGELLDLFVRYLICYEDEELLPPGSDSSSVYSNTSSYAAGRRYRRNSFLVFNLRDLLFNNMQSESSATIIAALKLFNTMLAHHPQHCLSMLAQGSHYTASSALSSGMAAFTTMASHYHETQAYFLLINNLDPRFNANGRIPGYEPYLRAAELAYRAHRSFNHMRQEQAKSKGHFRKHTVATAPLVLDSTLTYPSAAHPLYRLSRDDSLLRILLHLLAGFFSNSCELNLVLTRTLSALVACPFVALDEWVAFKSDIFVTHVEASPRPAHPADSDESDDDLDLVYAASLPPSERRFDDPRLVPGAQVVQQSRSPPPVFEVLNQLAQEVCQRRCFTPSLDLLLEERRHELFLNDIDPKTSAFMGGFASTPTLNRMSSSDPSSPRPRIFNMVSPKESGRLKFRSPKVEKPKKLSFFGSQTPQASIAEEPDEIKPDLASPVSTTNPTSSGSDAAPTPESSINTHQCSQLDPAQWTGERFLDNILILEEATKELIATIHVRRARGLDEVLFI</sequence>
<dbReference type="EMBL" id="QTSX02004303">
    <property type="protein sequence ID" value="KAJ9066165.1"/>
    <property type="molecule type" value="Genomic_DNA"/>
</dbReference>
<dbReference type="Proteomes" id="UP001165960">
    <property type="component" value="Unassembled WGS sequence"/>
</dbReference>
<gene>
    <name evidence="1" type="ORF">DSO57_1012155</name>
</gene>
<reference evidence="1" key="1">
    <citation type="submission" date="2022-04" db="EMBL/GenBank/DDBJ databases">
        <title>Genome of the entomopathogenic fungus Entomophthora muscae.</title>
        <authorList>
            <person name="Elya C."/>
            <person name="Lovett B.R."/>
            <person name="Lee E."/>
            <person name="Macias A.M."/>
            <person name="Hajek A.E."/>
            <person name="De Bivort B.L."/>
            <person name="Kasson M.T."/>
            <person name="De Fine Licht H.H."/>
            <person name="Stajich J.E."/>
        </authorList>
    </citation>
    <scope>NUCLEOTIDE SEQUENCE</scope>
    <source>
        <strain evidence="1">Berkeley</strain>
    </source>
</reference>